<proteinExistence type="predicted"/>
<dbReference type="InterPro" id="IPR006175">
    <property type="entry name" value="YjgF/YER057c/UK114"/>
</dbReference>
<protein>
    <submittedName>
        <fullName evidence="1">Uncharacterized protein</fullName>
    </submittedName>
</protein>
<dbReference type="PANTHER" id="PTHR43857">
    <property type="entry name" value="BLR7761 PROTEIN"/>
    <property type="match status" value="1"/>
</dbReference>
<accession>A0A382EDV1</accession>
<dbReference type="InterPro" id="IPR035959">
    <property type="entry name" value="RutC-like_sf"/>
</dbReference>
<dbReference type="Gene3D" id="3.30.1330.40">
    <property type="entry name" value="RutC-like"/>
    <property type="match status" value="2"/>
</dbReference>
<dbReference type="EMBL" id="UINC01043712">
    <property type="protein sequence ID" value="SVB48133.1"/>
    <property type="molecule type" value="Genomic_DNA"/>
</dbReference>
<name>A0A382EDV1_9ZZZZ</name>
<dbReference type="AlphaFoldDB" id="A0A382EDV1"/>
<evidence type="ECO:0000313" key="1">
    <source>
        <dbReference type="EMBL" id="SVB48133.1"/>
    </source>
</evidence>
<dbReference type="CDD" id="cd00448">
    <property type="entry name" value="YjgF_YER057c_UK114_family"/>
    <property type="match status" value="1"/>
</dbReference>
<reference evidence="1" key="1">
    <citation type="submission" date="2018-05" db="EMBL/GenBank/DDBJ databases">
        <authorList>
            <person name="Lanie J.A."/>
            <person name="Ng W.-L."/>
            <person name="Kazmierczak K.M."/>
            <person name="Andrzejewski T.M."/>
            <person name="Davidsen T.M."/>
            <person name="Wayne K.J."/>
            <person name="Tettelin H."/>
            <person name="Glass J.I."/>
            <person name="Rusch D."/>
            <person name="Podicherti R."/>
            <person name="Tsui H.-C.T."/>
            <person name="Winkler M.E."/>
        </authorList>
    </citation>
    <scope>NUCLEOTIDE SEQUENCE</scope>
</reference>
<dbReference type="Pfam" id="PF01042">
    <property type="entry name" value="Ribonuc_L-PSP"/>
    <property type="match status" value="1"/>
</dbReference>
<sequence length="280" mass="30976">MKQRKYSWPDGHWDWYQHLAFKHGIRVGDLMFVGGQVDKTDQGEPLHPYDLERQTAAVVGHIDTVLHGLGSGLKDVTKLVAFYASDGSIDEQIFLEHVGLCIIEHSKDTLRERGPAITTVPLPCLALPGMMVEIEAVAMAQEPTTDRVTTNPEGLTLLPAPFCHGIRCGTHTWVSAQPTRRHSDSSDQSTNICEQTAAMMSRIENVLLDLDADLGDIVRTGCWYRGDGTRSSWENQAVERGKFFPDNAPTTTELPTLSLPAGELARVDAWAMRGLDSQRL</sequence>
<dbReference type="PANTHER" id="PTHR43857:SF1">
    <property type="entry name" value="YJGH FAMILY PROTEIN"/>
    <property type="match status" value="1"/>
</dbReference>
<feature type="non-terminal residue" evidence="1">
    <location>
        <position position="280"/>
    </location>
</feature>
<dbReference type="SUPFAM" id="SSF55298">
    <property type="entry name" value="YjgF-like"/>
    <property type="match status" value="2"/>
</dbReference>
<gene>
    <name evidence="1" type="ORF">METZ01_LOCUS200987</name>
</gene>
<organism evidence="1">
    <name type="scientific">marine metagenome</name>
    <dbReference type="NCBI Taxonomy" id="408172"/>
    <lineage>
        <taxon>unclassified sequences</taxon>
        <taxon>metagenomes</taxon>
        <taxon>ecological metagenomes</taxon>
    </lineage>
</organism>